<evidence type="ECO:0000313" key="3">
    <source>
        <dbReference type="EMBL" id="RIW31966.1"/>
    </source>
</evidence>
<dbReference type="EMBL" id="QXIR01000019">
    <property type="protein sequence ID" value="RIW31966.1"/>
    <property type="molecule type" value="Genomic_DNA"/>
</dbReference>
<evidence type="ECO:0000313" key="4">
    <source>
        <dbReference type="Proteomes" id="UP000265801"/>
    </source>
</evidence>
<comment type="caution">
    <text evidence="3">The sequence shown here is derived from an EMBL/GenBank/DDBJ whole genome shotgun (WGS) entry which is preliminary data.</text>
</comment>
<dbReference type="AlphaFoldDB" id="A0A3A1QXU5"/>
<keyword evidence="4" id="KW-1185">Reference proteome</keyword>
<organism evidence="3 4">
    <name type="scientific">Bacillus salacetis</name>
    <dbReference type="NCBI Taxonomy" id="2315464"/>
    <lineage>
        <taxon>Bacteria</taxon>
        <taxon>Bacillati</taxon>
        <taxon>Bacillota</taxon>
        <taxon>Bacilli</taxon>
        <taxon>Bacillales</taxon>
        <taxon>Bacillaceae</taxon>
        <taxon>Bacillus</taxon>
    </lineage>
</organism>
<protein>
    <submittedName>
        <fullName evidence="3">DUF4111 domain-containing protein</fullName>
    </submittedName>
</protein>
<keyword evidence="1" id="KW-0808">Transferase</keyword>
<gene>
    <name evidence="3" type="ORF">D3H55_13860</name>
</gene>
<evidence type="ECO:0000256" key="1">
    <source>
        <dbReference type="ARBA" id="ARBA00022679"/>
    </source>
</evidence>
<dbReference type="RefSeq" id="WP_119547628.1">
    <property type="nucleotide sequence ID" value="NZ_QXIR01000019.1"/>
</dbReference>
<dbReference type="Proteomes" id="UP000265801">
    <property type="component" value="Unassembled WGS sequence"/>
</dbReference>
<dbReference type="OrthoDB" id="1933376at2"/>
<dbReference type="SUPFAM" id="SSF81301">
    <property type="entry name" value="Nucleotidyltransferase"/>
    <property type="match status" value="1"/>
</dbReference>
<reference evidence="3 4" key="1">
    <citation type="submission" date="2018-09" db="EMBL/GenBank/DDBJ databases">
        <title>Bacillus saliacetes sp. nov., isolated from Thai shrimp paste (Ka-pi).</title>
        <authorList>
            <person name="Daroonpunt R."/>
            <person name="Tanasupawat S."/>
            <person name="Yiamsombut S."/>
        </authorList>
    </citation>
    <scope>NUCLEOTIDE SEQUENCE [LARGE SCALE GENOMIC DNA]</scope>
    <source>
        <strain evidence="3 4">SKP7-4</strain>
    </source>
</reference>
<feature type="domain" description="Adenylyltransferase AadA C-terminal" evidence="2">
    <location>
        <begin position="174"/>
        <end position="258"/>
    </location>
</feature>
<dbReference type="InterPro" id="IPR025184">
    <property type="entry name" value="AadA_C"/>
</dbReference>
<accession>A0A3A1QXU5</accession>
<dbReference type="GO" id="GO:0016740">
    <property type="term" value="F:transferase activity"/>
    <property type="evidence" value="ECO:0007669"/>
    <property type="project" value="UniProtKB-KW"/>
</dbReference>
<name>A0A3A1QXU5_9BACI</name>
<proteinExistence type="predicted"/>
<dbReference type="Pfam" id="PF13427">
    <property type="entry name" value="AadA_C"/>
    <property type="match status" value="1"/>
</dbReference>
<sequence>MKAGVKDTHLHSSIQEVLQAYIHLWKERLPNRLEGLYLHGSIVLDAYNPNISDIDFAALTTRRLSLDELNVLSEIHTIIESRYTPKLDGPYLVWDDLGISTDSSEKPLPYYNEGEIRFGTHYNPVTWWLLKEKGITILGPDIKEKQFIADADNLRSYVMENMNSYWGVRVNNAASSIEELVQMPAREIDEEIEWTVLGLLRQYYTLNESGVISKSASGEYGVSVLPTEYHRIIREDINIRTRKGTSAYESNKQKIEESLRLSKFIIEQCNRNFNL</sequence>
<dbReference type="InterPro" id="IPR043519">
    <property type="entry name" value="NT_sf"/>
</dbReference>
<evidence type="ECO:0000259" key="2">
    <source>
        <dbReference type="Pfam" id="PF13427"/>
    </source>
</evidence>